<feature type="region of interest" description="Disordered" evidence="1">
    <location>
        <begin position="54"/>
        <end position="87"/>
    </location>
</feature>
<dbReference type="AlphaFoldDB" id="A0A834CRB1"/>
<comment type="caution">
    <text evidence="2">The sequence shown here is derived from an EMBL/GenBank/DDBJ whole genome shotgun (WGS) entry which is preliminary data.</text>
</comment>
<accession>A0A834CRB1</accession>
<proteinExistence type="predicted"/>
<reference evidence="2" key="1">
    <citation type="journal article" name="BMC Genomics">
        <title>Long-read sequencing and de novo genome assembly of marine medaka (Oryzias melastigma).</title>
        <authorList>
            <person name="Liang P."/>
            <person name="Saqib H.S.A."/>
            <person name="Ni X."/>
            <person name="Shen Y."/>
        </authorList>
    </citation>
    <scope>NUCLEOTIDE SEQUENCE</scope>
    <source>
        <strain evidence="2">Bigg-433</strain>
    </source>
</reference>
<evidence type="ECO:0000313" key="2">
    <source>
        <dbReference type="EMBL" id="KAF6732963.1"/>
    </source>
</evidence>
<organism evidence="2 3">
    <name type="scientific">Oryzias melastigma</name>
    <name type="common">Marine medaka</name>
    <dbReference type="NCBI Taxonomy" id="30732"/>
    <lineage>
        <taxon>Eukaryota</taxon>
        <taxon>Metazoa</taxon>
        <taxon>Chordata</taxon>
        <taxon>Craniata</taxon>
        <taxon>Vertebrata</taxon>
        <taxon>Euteleostomi</taxon>
        <taxon>Actinopterygii</taxon>
        <taxon>Neopterygii</taxon>
        <taxon>Teleostei</taxon>
        <taxon>Neoteleostei</taxon>
        <taxon>Acanthomorphata</taxon>
        <taxon>Ovalentaria</taxon>
        <taxon>Atherinomorphae</taxon>
        <taxon>Beloniformes</taxon>
        <taxon>Adrianichthyidae</taxon>
        <taxon>Oryziinae</taxon>
        <taxon>Oryzias</taxon>
    </lineage>
</organism>
<gene>
    <name evidence="2" type="ORF">FQA47_023771</name>
</gene>
<name>A0A834CRB1_ORYME</name>
<dbReference type="Proteomes" id="UP000646548">
    <property type="component" value="Unassembled WGS sequence"/>
</dbReference>
<evidence type="ECO:0000256" key="1">
    <source>
        <dbReference type="SAM" id="MobiDB-lite"/>
    </source>
</evidence>
<evidence type="ECO:0000313" key="3">
    <source>
        <dbReference type="Proteomes" id="UP000646548"/>
    </source>
</evidence>
<dbReference type="EMBL" id="WKFB01000176">
    <property type="protein sequence ID" value="KAF6732963.1"/>
    <property type="molecule type" value="Genomic_DNA"/>
</dbReference>
<sequence length="135" mass="14641">MKPTVSECYREGNANDPAAGMLDNEEFLFEGPGPRELTQNPLQKIWMPHKNGHIAHRRGKTGATEMRQKDGDGGQTRASPWPVKPSPVCLGETVRSGLPLQPGSIASFSRSLFTVMHGDGRSSPGADRLLWSVCG</sequence>
<protein>
    <submittedName>
        <fullName evidence="2">Uncharacterized protein</fullName>
    </submittedName>
</protein>